<reference evidence="1 2" key="1">
    <citation type="submission" date="2019-02" db="EMBL/GenBank/DDBJ databases">
        <title>Planctomycetal bacteria perform biofilm scaping via a novel small molecule.</title>
        <authorList>
            <person name="Jeske O."/>
            <person name="Boedeker C."/>
            <person name="Wiegand S."/>
            <person name="Breitling P."/>
            <person name="Kallscheuer N."/>
            <person name="Jogler M."/>
            <person name="Rohde M."/>
            <person name="Petersen J."/>
            <person name="Medema M.H."/>
            <person name="Surup F."/>
            <person name="Jogler C."/>
        </authorList>
    </citation>
    <scope>NUCLEOTIDE SEQUENCE [LARGE SCALE GENOMIC DNA]</scope>
    <source>
        <strain evidence="1 2">Mal15</strain>
    </source>
</reference>
<evidence type="ECO:0000313" key="2">
    <source>
        <dbReference type="Proteomes" id="UP000321353"/>
    </source>
</evidence>
<gene>
    <name evidence="1" type="ORF">Mal15_17850</name>
</gene>
<dbReference type="RefSeq" id="WP_147867383.1">
    <property type="nucleotide sequence ID" value="NZ_CP036264.1"/>
</dbReference>
<dbReference type="Proteomes" id="UP000321353">
    <property type="component" value="Chromosome"/>
</dbReference>
<evidence type="ECO:0000313" key="1">
    <source>
        <dbReference type="EMBL" id="QEF97741.1"/>
    </source>
</evidence>
<sequence length="240" mass="27156">MPRVRRNPLNHWASPAPFQLDRVTELASTLVFKKSKLDHVLRCLVTFHNAATARDWCFGGGETRWSLQATIVTLRSEINPGPTLIMAIERLANYDERFPVNSDLCPEIVVERLSWQNALSAELRKREHPAPDRTPSLAFNCIDQFDALPARLCQRSVLADLRQIQPELTLPHLLILVKYAPATLKPTSHLRDAFANLELIRQEAVNFGELAAANQWSPKQLENAIKRSRGARGCGRPRNQ</sequence>
<keyword evidence="2" id="KW-1185">Reference proteome</keyword>
<organism evidence="1 2">
    <name type="scientific">Stieleria maiorica</name>
    <dbReference type="NCBI Taxonomy" id="2795974"/>
    <lineage>
        <taxon>Bacteria</taxon>
        <taxon>Pseudomonadati</taxon>
        <taxon>Planctomycetota</taxon>
        <taxon>Planctomycetia</taxon>
        <taxon>Pirellulales</taxon>
        <taxon>Pirellulaceae</taxon>
        <taxon>Stieleria</taxon>
    </lineage>
</organism>
<dbReference type="AlphaFoldDB" id="A0A5B9M951"/>
<protein>
    <submittedName>
        <fullName evidence="1">Uncharacterized protein</fullName>
    </submittedName>
</protein>
<dbReference type="EMBL" id="CP036264">
    <property type="protein sequence ID" value="QEF97741.1"/>
    <property type="molecule type" value="Genomic_DNA"/>
</dbReference>
<accession>A0A5B9M951</accession>
<name>A0A5B9M951_9BACT</name>
<dbReference type="KEGG" id="smam:Mal15_17850"/>
<proteinExistence type="predicted"/>